<gene>
    <name evidence="1" type="ORF">CDO52_10305</name>
</gene>
<dbReference type="GO" id="GO:0033194">
    <property type="term" value="P:response to hydroperoxide"/>
    <property type="evidence" value="ECO:0007669"/>
    <property type="project" value="TreeGrafter"/>
</dbReference>
<dbReference type="KEGG" id="ngv:CDO52_10305"/>
<dbReference type="PANTHER" id="PTHR30283">
    <property type="entry name" value="PEROXIDE STRESS RESPONSE PROTEIN YAAA"/>
    <property type="match status" value="1"/>
</dbReference>
<evidence type="ECO:0000313" key="2">
    <source>
        <dbReference type="Proteomes" id="UP000215005"/>
    </source>
</evidence>
<dbReference type="PANTHER" id="PTHR30283:SF4">
    <property type="entry name" value="PEROXIDE STRESS RESISTANCE PROTEIN YAAA"/>
    <property type="match status" value="1"/>
</dbReference>
<protein>
    <recommendedName>
        <fullName evidence="3">Peroxide stress protein YaaA</fullName>
    </recommendedName>
</protein>
<dbReference type="Pfam" id="PF03883">
    <property type="entry name" value="H2O2_YaaD"/>
    <property type="match status" value="1"/>
</dbReference>
<dbReference type="Proteomes" id="UP000215005">
    <property type="component" value="Chromosome"/>
</dbReference>
<accession>A0A223S4R7</accession>
<evidence type="ECO:0008006" key="3">
    <source>
        <dbReference type="Google" id="ProtNLM"/>
    </source>
</evidence>
<name>A0A223S4R7_9ACTN</name>
<organism evidence="1 2">
    <name type="scientific">Nocardiopsis gilva YIM 90087</name>
    <dbReference type="NCBI Taxonomy" id="1235441"/>
    <lineage>
        <taxon>Bacteria</taxon>
        <taxon>Bacillati</taxon>
        <taxon>Actinomycetota</taxon>
        <taxon>Actinomycetes</taxon>
        <taxon>Streptosporangiales</taxon>
        <taxon>Nocardiopsidaceae</taxon>
        <taxon>Nocardiopsis</taxon>
    </lineage>
</organism>
<dbReference type="AlphaFoldDB" id="A0A223S4R7"/>
<dbReference type="OrthoDB" id="3210767at2"/>
<proteinExistence type="predicted"/>
<keyword evidence="2" id="KW-1185">Reference proteome</keyword>
<dbReference type="NCBIfam" id="NF002545">
    <property type="entry name" value="PRK02101.2-3"/>
    <property type="match status" value="1"/>
</dbReference>
<dbReference type="InterPro" id="IPR005583">
    <property type="entry name" value="YaaA"/>
</dbReference>
<dbReference type="GO" id="GO:0005829">
    <property type="term" value="C:cytosol"/>
    <property type="evidence" value="ECO:0007669"/>
    <property type="project" value="TreeGrafter"/>
</dbReference>
<sequence length="265" mass="27722">MLILLPPSEGKATAGDGPKLDLSALSLAEVTEARETVLDALERVCSGPVDAAREVLGLSERQVDTVQRDLEVRIAPTLRAADLYTGVLYDHLRLPDLLASGAAARTQASVLIFSGLWGAVGVTDPLPPYRLSMGIKLPPLGALGTFWKSQLSGVLAARAEGRLIVDCRSAAYATAFVPTGEATESAVSVRVLRETTSGGVTKRSVVSHMAKATRGAIAHTLLAEGVDAHTPRELADALNDLGHVAELAAPARGKRPATLDIVVRA</sequence>
<evidence type="ECO:0000313" key="1">
    <source>
        <dbReference type="EMBL" id="ASU83122.1"/>
    </source>
</evidence>
<dbReference type="RefSeq" id="WP_017621085.1">
    <property type="nucleotide sequence ID" value="NZ_ANBG01000378.1"/>
</dbReference>
<reference evidence="1 2" key="1">
    <citation type="submission" date="2017-08" db="EMBL/GenBank/DDBJ databases">
        <title>The complete genome sequence of Nocardiopsis gilva YIM 90087.</title>
        <authorList>
            <person name="Yin M."/>
            <person name="Tang S."/>
        </authorList>
    </citation>
    <scope>NUCLEOTIDE SEQUENCE [LARGE SCALE GENOMIC DNA]</scope>
    <source>
        <strain evidence="1 2">YIM 90087</strain>
    </source>
</reference>
<dbReference type="EMBL" id="CP022753">
    <property type="protein sequence ID" value="ASU83122.1"/>
    <property type="molecule type" value="Genomic_DNA"/>
</dbReference>